<dbReference type="PROSITE" id="PS51257">
    <property type="entry name" value="PROKAR_LIPOPROTEIN"/>
    <property type="match status" value="1"/>
</dbReference>
<dbReference type="STRING" id="649639.Bcell_1020"/>
<dbReference type="EMBL" id="CP002394">
    <property type="protein sequence ID" value="ADU29293.1"/>
    <property type="molecule type" value="Genomic_DNA"/>
</dbReference>
<evidence type="ECO:0000259" key="3">
    <source>
        <dbReference type="Pfam" id="PF13026"/>
    </source>
</evidence>
<dbReference type="InterPro" id="IPR053145">
    <property type="entry name" value="AB_hydrolase_Est10"/>
</dbReference>
<dbReference type="Gene3D" id="3.10.450.590">
    <property type="match status" value="1"/>
</dbReference>
<dbReference type="GO" id="GO:0052689">
    <property type="term" value="F:carboxylic ester hydrolase activity"/>
    <property type="evidence" value="ECO:0007669"/>
    <property type="project" value="TreeGrafter"/>
</dbReference>
<protein>
    <recommendedName>
        <fullName evidence="6">Alpha/beta fold hydrolase</fullName>
    </recommendedName>
</protein>
<dbReference type="KEGG" id="bco:Bcell_1020"/>
<evidence type="ECO:0000313" key="4">
    <source>
        <dbReference type="EMBL" id="ADU29293.1"/>
    </source>
</evidence>
<evidence type="ECO:0000259" key="2">
    <source>
        <dbReference type="Pfam" id="PF12697"/>
    </source>
</evidence>
<evidence type="ECO:0008006" key="6">
    <source>
        <dbReference type="Google" id="ProtNLM"/>
    </source>
</evidence>
<dbReference type="PROSITE" id="PS00708">
    <property type="entry name" value="PRO_ENDOPEP_SER"/>
    <property type="match status" value="1"/>
</dbReference>
<dbReference type="OrthoDB" id="9809549at2"/>
<dbReference type="InterPro" id="IPR024981">
    <property type="entry name" value="DUF3887"/>
</dbReference>
<dbReference type="eggNOG" id="COG1073">
    <property type="taxonomic scope" value="Bacteria"/>
</dbReference>
<dbReference type="InterPro" id="IPR002471">
    <property type="entry name" value="Pept_S9_AS"/>
</dbReference>
<feature type="domain" description="AB hydrolase-1" evidence="2">
    <location>
        <begin position="171"/>
        <end position="413"/>
    </location>
</feature>
<dbReference type="ESTHER" id="baccj-e6tqb5">
    <property type="family name" value="Bacterial_EstLip_FamX"/>
</dbReference>
<name>E6TQB5_EVAC2</name>
<dbReference type="SUPFAM" id="SSF53474">
    <property type="entry name" value="alpha/beta-Hydrolases"/>
    <property type="match status" value="1"/>
</dbReference>
<reference evidence="4" key="1">
    <citation type="submission" date="2010-12" db="EMBL/GenBank/DDBJ databases">
        <title>Complete sequence of Bacillus cellulosilyticus DSM 2522.</title>
        <authorList>
            <consortium name="US DOE Joint Genome Institute"/>
            <person name="Lucas S."/>
            <person name="Copeland A."/>
            <person name="Lapidus A."/>
            <person name="Cheng J.-F."/>
            <person name="Bruce D."/>
            <person name="Goodwin L."/>
            <person name="Pitluck S."/>
            <person name="Chertkov O."/>
            <person name="Detter J.C."/>
            <person name="Han C."/>
            <person name="Tapia R."/>
            <person name="Land M."/>
            <person name="Hauser L."/>
            <person name="Jeffries C."/>
            <person name="Kyrpides N."/>
            <person name="Ivanova N."/>
            <person name="Mikhailova N."/>
            <person name="Brumm P."/>
            <person name="Mead D."/>
            <person name="Woyke T."/>
        </authorList>
    </citation>
    <scope>NUCLEOTIDE SEQUENCE [LARGE SCALE GENOMIC DNA]</scope>
    <source>
        <strain evidence="4">DSM 2522</strain>
    </source>
</reference>
<organism evidence="4 5">
    <name type="scientific">Evansella cellulosilytica (strain ATCC 21833 / DSM 2522 / FERM P-1141 / JCM 9156 / N-4)</name>
    <name type="common">Bacillus cellulosilyticus</name>
    <dbReference type="NCBI Taxonomy" id="649639"/>
    <lineage>
        <taxon>Bacteria</taxon>
        <taxon>Bacillati</taxon>
        <taxon>Bacillota</taxon>
        <taxon>Bacilli</taxon>
        <taxon>Bacillales</taxon>
        <taxon>Bacillaceae</taxon>
        <taxon>Evansella</taxon>
    </lineage>
</organism>
<dbReference type="InterPro" id="IPR029058">
    <property type="entry name" value="AB_hydrolase_fold"/>
</dbReference>
<feature type="domain" description="DUF3887" evidence="3">
    <location>
        <begin position="34"/>
        <end position="124"/>
    </location>
</feature>
<sequence length="448" mass="50242">MLEKRSWVIVIWLCTFTLVLGCSTDEHNVEETSRTIIGLMVNGDLEEVVHDFFSDELKSSLSLSEFEQTWHGRIDASGEYVGIDSLHVSKRGEAYEVAEIELEYTNFILPIRMIFNENNQLVSFHQGEPVVNATIPETVFEEEVVIGEGTAYELGGTLTLPTEIDEATPAVILVHGSGPHDRDSTIFSNKPFKDIAWNVAQNGIAVLRYDKRTYTHGENMSQEEINELTVHEETVEDAILAAELLKDDGRIDKSNVYVIGHSLGGMLAPRIDAAGGDFAGIIIMAGSPRPLWEIIYDQNMASIQSVDESEQQELIKMIEEEYEKATSLGDAPVESIIDDTIFGLPAIYFKDMEMHDTKQLLAELDKPVLVLQGEDDFQVSMENDFAMYKDILNDRKNATLISYPHLNHLFMHFEGEGQGTIAEYQHPGVVDDKVLNDIVNWLLEQVGN</sequence>
<evidence type="ECO:0000313" key="5">
    <source>
        <dbReference type="Proteomes" id="UP000001401"/>
    </source>
</evidence>
<keyword evidence="1" id="KW-0378">Hydrolase</keyword>
<gene>
    <name evidence="4" type="ordered locus">Bcell_1020</name>
</gene>
<dbReference type="PANTHER" id="PTHR43265:SF1">
    <property type="entry name" value="ESTERASE ESTD"/>
    <property type="match status" value="1"/>
</dbReference>
<keyword evidence="5" id="KW-1185">Reference proteome</keyword>
<evidence type="ECO:0000256" key="1">
    <source>
        <dbReference type="ARBA" id="ARBA00022801"/>
    </source>
</evidence>
<accession>E6TQB5</accession>
<dbReference type="Pfam" id="PF12697">
    <property type="entry name" value="Abhydrolase_6"/>
    <property type="match status" value="1"/>
</dbReference>
<dbReference type="Gene3D" id="3.40.50.1820">
    <property type="entry name" value="alpha/beta hydrolase"/>
    <property type="match status" value="1"/>
</dbReference>
<dbReference type="HOGENOM" id="CLU_033707_0_0_9"/>
<dbReference type="AlphaFoldDB" id="E6TQB5"/>
<dbReference type="RefSeq" id="WP_013487634.1">
    <property type="nucleotide sequence ID" value="NC_014829.1"/>
</dbReference>
<dbReference type="PANTHER" id="PTHR43265">
    <property type="entry name" value="ESTERASE ESTD"/>
    <property type="match status" value="1"/>
</dbReference>
<dbReference type="InterPro" id="IPR000073">
    <property type="entry name" value="AB_hydrolase_1"/>
</dbReference>
<dbReference type="Pfam" id="PF13026">
    <property type="entry name" value="DUF3887"/>
    <property type="match status" value="1"/>
</dbReference>
<dbReference type="GO" id="GO:0006508">
    <property type="term" value="P:proteolysis"/>
    <property type="evidence" value="ECO:0007669"/>
    <property type="project" value="InterPro"/>
</dbReference>
<proteinExistence type="predicted"/>
<dbReference type="GO" id="GO:0004252">
    <property type="term" value="F:serine-type endopeptidase activity"/>
    <property type="evidence" value="ECO:0007669"/>
    <property type="project" value="InterPro"/>
</dbReference>
<dbReference type="Proteomes" id="UP000001401">
    <property type="component" value="Chromosome"/>
</dbReference>